<dbReference type="Proteomes" id="UP000050360">
    <property type="component" value="Unassembled WGS sequence"/>
</dbReference>
<evidence type="ECO:0000313" key="2">
    <source>
        <dbReference type="Proteomes" id="UP000050360"/>
    </source>
</evidence>
<comment type="caution">
    <text evidence="1">The sequence shown here is derived from an EMBL/GenBank/DDBJ whole genome shotgun (WGS) entry which is preliminary data.</text>
</comment>
<protein>
    <submittedName>
        <fullName evidence="1">Uncharacterized protein</fullName>
    </submittedName>
</protein>
<evidence type="ECO:0000313" key="1">
    <source>
        <dbReference type="EMBL" id="KPQ45195.1"/>
    </source>
</evidence>
<dbReference type="EMBL" id="LKCM01000018">
    <property type="protein sequence ID" value="KPQ45195.1"/>
    <property type="molecule type" value="Genomic_DNA"/>
</dbReference>
<reference evidence="1 2" key="1">
    <citation type="submission" date="2015-09" db="EMBL/GenBank/DDBJ databases">
        <title>A metagenomics-based metabolic model of nitrate-dependent anaerobic oxidation of methane by Methanoperedens-like archaea.</title>
        <authorList>
            <person name="Arshad A."/>
            <person name="Speth D.R."/>
            <person name="De Graaf R.M."/>
            <person name="Op Den Camp H.J."/>
            <person name="Jetten M.S."/>
            <person name="Welte C.U."/>
        </authorList>
    </citation>
    <scope>NUCLEOTIDE SEQUENCE [LARGE SCALE GENOMIC DNA]</scope>
</reference>
<sequence>MNKITKVILISLIIGLLIGTGYAISSDSIRLGKNNVFVETVTGTDGKPVIFIKPPTYGTSQFEAYKAERGADLKNSAQKNPKTIVWATINFNDISPSELERLKTKYSLMLMDISGAASETFQSEVRKDATAVAVNVEELGEKPEWFSKVYYVTAKASVIDLDKLSVEPNVILVDLNINGEIHKPVYIPR</sequence>
<dbReference type="AlphaFoldDB" id="A0A0P8AE36"/>
<proteinExistence type="predicted"/>
<organism evidence="1 2">
    <name type="scientific">Candidatus Methanoperedens nitratireducens</name>
    <dbReference type="NCBI Taxonomy" id="1392998"/>
    <lineage>
        <taxon>Archaea</taxon>
        <taxon>Methanobacteriati</taxon>
        <taxon>Methanobacteriota</taxon>
        <taxon>Stenosarchaea group</taxon>
        <taxon>Methanomicrobia</taxon>
        <taxon>Methanosarcinales</taxon>
        <taxon>ANME-2 cluster</taxon>
        <taxon>Candidatus Methanoperedentaceae</taxon>
        <taxon>Candidatus Methanoperedens</taxon>
    </lineage>
</organism>
<accession>A0A0P8AE36</accession>
<name>A0A0P8AE36_9EURY</name>
<gene>
    <name evidence="1" type="ORF">MPEBLZ_00217</name>
</gene>